<keyword evidence="2" id="KW-1185">Reference proteome</keyword>
<gene>
    <name evidence="1" type="ORF">P5G61_20945</name>
</gene>
<proteinExistence type="predicted"/>
<name>A0ABT8JF61_9BACL</name>
<accession>A0ABT8JF61</accession>
<evidence type="ECO:0000313" key="2">
    <source>
        <dbReference type="Proteomes" id="UP001174205"/>
    </source>
</evidence>
<evidence type="ECO:0000313" key="1">
    <source>
        <dbReference type="EMBL" id="MDN4603724.1"/>
    </source>
</evidence>
<organism evidence="1 2">
    <name type="scientific">Paenibacillus vandeheii</name>
    <dbReference type="NCBI Taxonomy" id="3035917"/>
    <lineage>
        <taxon>Bacteria</taxon>
        <taxon>Bacillati</taxon>
        <taxon>Bacillota</taxon>
        <taxon>Bacilli</taxon>
        <taxon>Bacillales</taxon>
        <taxon>Paenibacillaceae</taxon>
        <taxon>Paenibacillus</taxon>
    </lineage>
</organism>
<dbReference type="Proteomes" id="UP001174205">
    <property type="component" value="Unassembled WGS sequence"/>
</dbReference>
<sequence>MSSERRVEDDSIIGYPSGCGVVARGCKRTAGVEVVAARQGVTFKSGFMDGREF</sequence>
<comment type="caution">
    <text evidence="1">The sequence shown here is derived from an EMBL/GenBank/DDBJ whole genome shotgun (WGS) entry which is preliminary data.</text>
</comment>
<reference evidence="1" key="1">
    <citation type="submission" date="2023-03" db="EMBL/GenBank/DDBJ databases">
        <title>MT1 and MT2 Draft Genomes of Novel Species.</title>
        <authorList>
            <person name="Venkateswaran K."/>
        </authorList>
    </citation>
    <scope>NUCLEOTIDE SEQUENCE</scope>
    <source>
        <strain evidence="1">F6_3S_P_1C</strain>
    </source>
</reference>
<dbReference type="EMBL" id="JAROCD010000010">
    <property type="protein sequence ID" value="MDN4603724.1"/>
    <property type="molecule type" value="Genomic_DNA"/>
</dbReference>
<protein>
    <submittedName>
        <fullName evidence="1">Uncharacterized protein</fullName>
    </submittedName>
</protein>